<accession>A0A2S0REB1</accession>
<dbReference type="RefSeq" id="WP_108369638.1">
    <property type="nucleotide sequence ID" value="NZ_CP028811.1"/>
</dbReference>
<dbReference type="Proteomes" id="UP000244193">
    <property type="component" value="Chromosome"/>
</dbReference>
<evidence type="ECO:0000313" key="2">
    <source>
        <dbReference type="Proteomes" id="UP000244193"/>
    </source>
</evidence>
<keyword evidence="2" id="KW-1185">Reference proteome</keyword>
<sequence>MKKLLLIGAILSLQGCAIYGLTDDSGKLSKEQKAMIVATADFNAKQPNKIYAINGKALRAELQKYPKSLVYVFTNGCGAESCKPLMTYDNYARKNNIKLFLVMNGYGNLDYTLAVPHPEPLYAIDNDYYNCTFRGTYTRHFENDLTGKPTRQKNTEGWQGSLYLFDYGQLEKTLIDLPLE</sequence>
<dbReference type="KEGG" id="fmg:HYN48_02535"/>
<reference evidence="1 2" key="1">
    <citation type="submission" date="2018-04" db="EMBL/GenBank/DDBJ databases">
        <title>Genome sequencing of Flavobacterium sp. HYN0048.</title>
        <authorList>
            <person name="Yi H."/>
            <person name="Baek C."/>
        </authorList>
    </citation>
    <scope>NUCLEOTIDE SEQUENCE [LARGE SCALE GENOMIC DNA]</scope>
    <source>
        <strain evidence="1 2">HYN0048</strain>
    </source>
</reference>
<proteinExistence type="predicted"/>
<protein>
    <submittedName>
        <fullName evidence="1">Uncharacterized protein</fullName>
    </submittedName>
</protein>
<dbReference type="AlphaFoldDB" id="A0A2S0REB1"/>
<gene>
    <name evidence="1" type="ORF">HYN48_02535</name>
</gene>
<evidence type="ECO:0000313" key="1">
    <source>
        <dbReference type="EMBL" id="AWA29052.1"/>
    </source>
</evidence>
<dbReference type="PROSITE" id="PS51257">
    <property type="entry name" value="PROKAR_LIPOPROTEIN"/>
    <property type="match status" value="1"/>
</dbReference>
<organism evidence="1 2">
    <name type="scientific">Flavobacterium magnum</name>
    <dbReference type="NCBI Taxonomy" id="2162713"/>
    <lineage>
        <taxon>Bacteria</taxon>
        <taxon>Pseudomonadati</taxon>
        <taxon>Bacteroidota</taxon>
        <taxon>Flavobacteriia</taxon>
        <taxon>Flavobacteriales</taxon>
        <taxon>Flavobacteriaceae</taxon>
        <taxon>Flavobacterium</taxon>
    </lineage>
</organism>
<name>A0A2S0REB1_9FLAO</name>
<dbReference type="OrthoDB" id="1361638at2"/>
<dbReference type="EMBL" id="CP028811">
    <property type="protein sequence ID" value="AWA29052.1"/>
    <property type="molecule type" value="Genomic_DNA"/>
</dbReference>